<dbReference type="InterPro" id="IPR029068">
    <property type="entry name" value="Glyas_Bleomycin-R_OHBP_Dase"/>
</dbReference>
<sequence>MSTKIFVNLPVADLDRSMDFFTKLGFDFNPQFTDERAASMVIGEDSYVMLLTEPFFATFTPRQVADAGASTEVIVALSADSREGADRLADAAIAAGATETRPAQDQGFMYGRAFADLDGHLWEVMWMDPSGMEG</sequence>
<dbReference type="PROSITE" id="PS51819">
    <property type="entry name" value="VOC"/>
    <property type="match status" value="1"/>
</dbReference>
<dbReference type="PANTHER" id="PTHR36503">
    <property type="entry name" value="BLR2520 PROTEIN"/>
    <property type="match status" value="1"/>
</dbReference>
<dbReference type="PANTHER" id="PTHR36503:SF2">
    <property type="entry name" value="BLR2408 PROTEIN"/>
    <property type="match status" value="1"/>
</dbReference>
<dbReference type="SUPFAM" id="SSF54593">
    <property type="entry name" value="Glyoxalase/Bleomycin resistance protein/Dihydroxybiphenyl dioxygenase"/>
    <property type="match status" value="1"/>
</dbReference>
<dbReference type="Proteomes" id="UP000548476">
    <property type="component" value="Unassembled WGS sequence"/>
</dbReference>
<proteinExistence type="predicted"/>
<organism evidence="2 3">
    <name type="scientific">Phytomonospora endophytica</name>
    <dbReference type="NCBI Taxonomy" id="714109"/>
    <lineage>
        <taxon>Bacteria</taxon>
        <taxon>Bacillati</taxon>
        <taxon>Actinomycetota</taxon>
        <taxon>Actinomycetes</taxon>
        <taxon>Micromonosporales</taxon>
        <taxon>Micromonosporaceae</taxon>
        <taxon>Phytomonospora</taxon>
    </lineage>
</organism>
<dbReference type="AlphaFoldDB" id="A0A841FPA3"/>
<dbReference type="InterPro" id="IPR053863">
    <property type="entry name" value="Glyoxy/Ble-like_N"/>
</dbReference>
<dbReference type="Pfam" id="PF22677">
    <property type="entry name" value="Ble-like_N"/>
    <property type="match status" value="1"/>
</dbReference>
<accession>A0A841FPA3</accession>
<dbReference type="EMBL" id="JACHGT010000004">
    <property type="protein sequence ID" value="MBB6034409.1"/>
    <property type="molecule type" value="Genomic_DNA"/>
</dbReference>
<dbReference type="Gene3D" id="3.10.180.10">
    <property type="entry name" value="2,3-Dihydroxybiphenyl 1,2-Dioxygenase, domain 1"/>
    <property type="match status" value="1"/>
</dbReference>
<gene>
    <name evidence="2" type="ORF">HNR73_002259</name>
</gene>
<evidence type="ECO:0000259" key="1">
    <source>
        <dbReference type="PROSITE" id="PS51819"/>
    </source>
</evidence>
<dbReference type="InterPro" id="IPR037523">
    <property type="entry name" value="VOC_core"/>
</dbReference>
<name>A0A841FPA3_9ACTN</name>
<reference evidence="2 3" key="1">
    <citation type="submission" date="2020-08" db="EMBL/GenBank/DDBJ databases">
        <title>Genomic Encyclopedia of Type Strains, Phase IV (KMG-IV): sequencing the most valuable type-strain genomes for metagenomic binning, comparative biology and taxonomic classification.</title>
        <authorList>
            <person name="Goeker M."/>
        </authorList>
    </citation>
    <scope>NUCLEOTIDE SEQUENCE [LARGE SCALE GENOMIC DNA]</scope>
    <source>
        <strain evidence="2 3">YIM 65646</strain>
    </source>
</reference>
<protein>
    <recommendedName>
        <fullName evidence="1">VOC domain-containing protein</fullName>
    </recommendedName>
</protein>
<keyword evidence="3" id="KW-1185">Reference proteome</keyword>
<evidence type="ECO:0000313" key="3">
    <source>
        <dbReference type="Proteomes" id="UP000548476"/>
    </source>
</evidence>
<dbReference type="RefSeq" id="WP_184787267.1">
    <property type="nucleotide sequence ID" value="NZ_BONT01000045.1"/>
</dbReference>
<comment type="caution">
    <text evidence="2">The sequence shown here is derived from an EMBL/GenBank/DDBJ whole genome shotgun (WGS) entry which is preliminary data.</text>
</comment>
<feature type="domain" description="VOC" evidence="1">
    <location>
        <begin position="2"/>
        <end position="127"/>
    </location>
</feature>
<evidence type="ECO:0000313" key="2">
    <source>
        <dbReference type="EMBL" id="MBB6034409.1"/>
    </source>
</evidence>